<name>A0AAP2DQ04_9BACT</name>
<gene>
    <name evidence="1" type="ORF">KK083_26015</name>
</gene>
<evidence type="ECO:0000313" key="1">
    <source>
        <dbReference type="EMBL" id="MBT1700370.1"/>
    </source>
</evidence>
<evidence type="ECO:0000313" key="2">
    <source>
        <dbReference type="Proteomes" id="UP001319200"/>
    </source>
</evidence>
<dbReference type="AlphaFoldDB" id="A0AAP2DQ04"/>
<dbReference type="EMBL" id="JAHESF010000039">
    <property type="protein sequence ID" value="MBT1700370.1"/>
    <property type="molecule type" value="Genomic_DNA"/>
</dbReference>
<sequence>MQLFASLRKEFSKTVIVLAMTLQVINISIDPADQFTGAEDMAINEIESCVELVLEVVLDYHGAIDETDEADDSTQRHASNIILFTLKTCSLISEKPYRIVSVKNAYGYFSQFTSLSLPIVSPPPKHPSSATLA</sequence>
<keyword evidence="2" id="KW-1185">Reference proteome</keyword>
<comment type="caution">
    <text evidence="1">The sequence shown here is derived from an EMBL/GenBank/DDBJ whole genome shotgun (WGS) entry which is preliminary data.</text>
</comment>
<dbReference type="RefSeq" id="WP_254168952.1">
    <property type="nucleotide sequence ID" value="NZ_JAHESF010000039.1"/>
</dbReference>
<proteinExistence type="predicted"/>
<dbReference type="Proteomes" id="UP001319200">
    <property type="component" value="Unassembled WGS sequence"/>
</dbReference>
<organism evidence="1 2">
    <name type="scientific">Chryseosolibacter histidini</name>
    <dbReference type="NCBI Taxonomy" id="2782349"/>
    <lineage>
        <taxon>Bacteria</taxon>
        <taxon>Pseudomonadati</taxon>
        <taxon>Bacteroidota</taxon>
        <taxon>Cytophagia</taxon>
        <taxon>Cytophagales</taxon>
        <taxon>Chryseotaleaceae</taxon>
        <taxon>Chryseosolibacter</taxon>
    </lineage>
</organism>
<reference evidence="1 2" key="1">
    <citation type="submission" date="2021-05" db="EMBL/GenBank/DDBJ databases">
        <title>A Polyphasic approach of four new species of the genus Ohtaekwangia: Ohtaekwangia histidinii sp. nov., Ohtaekwangia cretensis sp. nov., Ohtaekwangia indiensis sp. nov., Ohtaekwangia reichenbachii sp. nov. from diverse environment.</title>
        <authorList>
            <person name="Octaviana S."/>
        </authorList>
    </citation>
    <scope>NUCLEOTIDE SEQUENCE [LARGE SCALE GENOMIC DNA]</scope>
    <source>
        <strain evidence="1 2">PWU4</strain>
    </source>
</reference>
<protein>
    <submittedName>
        <fullName evidence="1">Uncharacterized protein</fullName>
    </submittedName>
</protein>
<accession>A0AAP2DQ04</accession>